<accession>A0A655JJS7</accession>
<evidence type="ECO:0000313" key="7">
    <source>
        <dbReference type="Proteomes" id="UP000048289"/>
    </source>
</evidence>
<protein>
    <submittedName>
        <fullName evidence="4">Uncharacterized protein</fullName>
    </submittedName>
</protein>
<dbReference type="EMBL" id="CSAD01001287">
    <property type="protein sequence ID" value="COX03372.1"/>
    <property type="molecule type" value="Genomic_DNA"/>
</dbReference>
<dbReference type="EMBL" id="CFOH01001545">
    <property type="protein sequence ID" value="CFE87316.1"/>
    <property type="molecule type" value="Genomic_DNA"/>
</dbReference>
<proteinExistence type="predicted"/>
<gene>
    <name evidence="4" type="ORF">ERS007679_04593</name>
    <name evidence="2" type="ORF">ERS007681_04733</name>
    <name evidence="3" type="ORF">ERS007688_04634</name>
</gene>
<name>A0A655JJS7_MYCTX</name>
<evidence type="ECO:0000313" key="4">
    <source>
        <dbReference type="EMBL" id="COX03372.1"/>
    </source>
</evidence>
<dbReference type="AlphaFoldDB" id="A0A655JJS7"/>
<feature type="compositionally biased region" description="Polar residues" evidence="1">
    <location>
        <begin position="74"/>
        <end position="84"/>
    </location>
</feature>
<dbReference type="Proteomes" id="UP000048289">
    <property type="component" value="Unassembled WGS sequence"/>
</dbReference>
<reference evidence="5 6" key="1">
    <citation type="submission" date="2015-03" db="EMBL/GenBank/DDBJ databases">
        <authorList>
            <consortium name="Pathogen Informatics"/>
        </authorList>
    </citation>
    <scope>NUCLEOTIDE SEQUENCE [LARGE SCALE GENOMIC DNA]</scope>
    <source>
        <strain evidence="4 5">G09801536</strain>
        <strain evidence="2 7">G09901357</strain>
        <strain evidence="3 6">H09601792</strain>
    </source>
</reference>
<evidence type="ECO:0000256" key="1">
    <source>
        <dbReference type="SAM" id="MobiDB-lite"/>
    </source>
</evidence>
<feature type="region of interest" description="Disordered" evidence="1">
    <location>
        <begin position="63"/>
        <end position="84"/>
    </location>
</feature>
<evidence type="ECO:0000313" key="5">
    <source>
        <dbReference type="Proteomes" id="UP000045842"/>
    </source>
</evidence>
<dbReference type="Proteomes" id="UP000046947">
    <property type="component" value="Unassembled WGS sequence"/>
</dbReference>
<dbReference type="Proteomes" id="UP000045842">
    <property type="component" value="Unassembled WGS sequence"/>
</dbReference>
<evidence type="ECO:0000313" key="3">
    <source>
        <dbReference type="EMBL" id="CFE87316.1"/>
    </source>
</evidence>
<evidence type="ECO:0000313" key="6">
    <source>
        <dbReference type="Proteomes" id="UP000046947"/>
    </source>
</evidence>
<evidence type="ECO:0000313" key="2">
    <source>
        <dbReference type="EMBL" id="CFE50177.1"/>
    </source>
</evidence>
<organism evidence="4 5">
    <name type="scientific">Mycobacterium tuberculosis</name>
    <dbReference type="NCBI Taxonomy" id="1773"/>
    <lineage>
        <taxon>Bacteria</taxon>
        <taxon>Bacillati</taxon>
        <taxon>Actinomycetota</taxon>
        <taxon>Actinomycetes</taxon>
        <taxon>Mycobacteriales</taxon>
        <taxon>Mycobacteriaceae</taxon>
        <taxon>Mycobacterium</taxon>
        <taxon>Mycobacterium tuberculosis complex</taxon>
    </lineage>
</organism>
<sequence>MITHSSRNSHHDAVPWAGCGTGRLGIRLRLSADAIVIARPVGHCLPIGVYVTHSGCEDTSTAPKSLCARPATVPPSTTNSAPVE</sequence>
<dbReference type="EMBL" id="CFOE01001354">
    <property type="protein sequence ID" value="CFE50177.1"/>
    <property type="molecule type" value="Genomic_DNA"/>
</dbReference>